<evidence type="ECO:0000256" key="4">
    <source>
        <dbReference type="ARBA" id="ARBA00012595"/>
    </source>
</evidence>
<dbReference type="CDD" id="cd01650">
    <property type="entry name" value="RT_nLTR_like"/>
    <property type="match status" value="1"/>
</dbReference>
<comment type="catalytic activity">
    <reaction evidence="1">
        <text>Endohydrolysis of (1-&gt;4)-alpha-D-glucosidic linkages in polysaccharides containing three or more (1-&gt;4)-alpha-linked D-glucose units.</text>
        <dbReference type="EC" id="3.2.1.1"/>
    </reaction>
</comment>
<dbReference type="SUPFAM" id="SSF51445">
    <property type="entry name" value="(Trans)glycosidases"/>
    <property type="match status" value="1"/>
</dbReference>
<dbReference type="SMART" id="SM00642">
    <property type="entry name" value="Aamy"/>
    <property type="match status" value="1"/>
</dbReference>
<evidence type="ECO:0000313" key="9">
    <source>
        <dbReference type="Proteomes" id="UP000008281"/>
    </source>
</evidence>
<dbReference type="eggNOG" id="KOG2212">
    <property type="taxonomic scope" value="Eukaryota"/>
</dbReference>
<feature type="chain" id="PRO_5003174309" description="alpha-amylase" evidence="6">
    <location>
        <begin position="17"/>
        <end position="1279"/>
    </location>
</feature>
<dbReference type="InterPro" id="IPR036691">
    <property type="entry name" value="Endo/exonu/phosph_ase_sf"/>
</dbReference>
<dbReference type="PANTHER" id="PTHR43447">
    <property type="entry name" value="ALPHA-AMYLASE"/>
    <property type="match status" value="1"/>
</dbReference>
<dbReference type="Pfam" id="PF00078">
    <property type="entry name" value="RVT_1"/>
    <property type="match status" value="1"/>
</dbReference>
<dbReference type="GO" id="GO:0046872">
    <property type="term" value="F:metal ion binding"/>
    <property type="evidence" value="ECO:0007669"/>
    <property type="project" value="UniProtKB-KW"/>
</dbReference>
<dbReference type="InterPro" id="IPR031319">
    <property type="entry name" value="A-amylase_C"/>
</dbReference>
<dbReference type="PRINTS" id="PR01345">
    <property type="entry name" value="CERVTRCPTASE"/>
</dbReference>
<sequence length="1279" mass="144825">MLKQLLLLLFVGRSLTYNFYWYDKTQTLQNRQTMVHLFEWKWTDVAKECENFLQYYGYGAVQVSPPMEHIKAFPNNNYPWWVRYQPVSYKLDSRSGNEQEFQDMVSGVIMGNVFKYCFRIIVDIVMNHMVGIGQKSGSGVSSSGSSSFDGTHGIQSFPGVPYSLGDFNNPKCDGDIQGSDYQNSAEHVKNCRLVGLLDLNQASPTVRAKIVAYLNKLIDMGVAGFRHDASKHMWPQDILNILNDVKDLRSDLFGSNQRPFAVHEVIDRGGEAVKCGDYLGNGRYTNFNFGAAVSAAAKQQSDWKYLGNLGPGYGYGNNEDHDVLNFIDNHDNQRDSNPYVVTYKDGQKYNLAVSFMLAWPYGYPRVMSSFAFSYSDQSPPNSGASNDYATTSPKFNPDNTCDTSSGWVCEHRWPAIRQMAKFRSSVQGTAAAEIVTDNQRIAFARDGAGFFALNQQGGTWNKIFATTLPAGDYCDHFSGGIDNGKCAGTKVTVRDDQTAYLNVPSNSTHNLVDQLNTLMVCPKKSYVLLGDFNLPGIQWAHHSRIDNTGLTDMTESHNMVQLVKSATRISQRGTENILDLIFSSNPKACFNIKVGEPLLMSDHNSVLFSTNLTKEASSRRKVKQLMNYRKCDVDALNSYLASFNWAKQFSFFATLDSKLSHFLNIFNESIDMFTPLMKINSRSAVLSRQYTYKLLKRRNKTLNPTKLKSKVKLRLKNIRKRIRKSENEIIGSANPRRLFGFVKRRLTSSSSITKLLVNGSLITKPSDIADQFIKTFAESFTIPSSPHPALPHPKPKNIFVDVSPLSVFLAISKLQPKIGYSTDRINFYIIKKCANSISVPLSLIFTESLSARRFPDCWKTATVIPLHKKGSILDPSNFRPISLTHPLARLFERLILKPIKSELAAQLSKKQYGFLSNRSCPLALIDATSQYHLTLSKPKAYMDVILIDFRKAFDSVPHDLLLFKLMNFGLDSALCEWFKSFLSNRESKIKIDDYVSENSFNNVSGVLQGTVTGPFLFLVYINDLIQSLPSDVYSIAFADDLKIYSENTASLQKTLNVISDWCDKWKLQLAENKTVVLHLGVCNPHTDYFIGNAKLASANIARDLGLLVDCGLKFDAHIAKIVNNAKFNCRRILNSFRSNNIKFYFKLFNSFIRPTLEYACELFHPSNSLSTTQLESPLRFFSRKVFHRCNISFQPTSSNAHLSPYERRLAISSQMSMYHRRIILILKTYFKIVTHQCHFPNLALYIKPALSPRFPYRIVLCGKKNNSFLHKHFPTWDKI</sequence>
<dbReference type="CDD" id="cd11317">
    <property type="entry name" value="AmyAc_bac_euk_AmyA"/>
    <property type="match status" value="1"/>
</dbReference>
<evidence type="ECO:0000256" key="2">
    <source>
        <dbReference type="ARBA" id="ARBA00001913"/>
    </source>
</evidence>
<dbReference type="PROSITE" id="PS50878">
    <property type="entry name" value="RT_POL"/>
    <property type="match status" value="1"/>
</dbReference>
<feature type="signal peptide" evidence="6">
    <location>
        <begin position="1"/>
        <end position="16"/>
    </location>
</feature>
<feature type="non-terminal residue" evidence="8">
    <location>
        <position position="1279"/>
    </location>
</feature>
<dbReference type="InterPro" id="IPR005135">
    <property type="entry name" value="Endo/exonuclease/phosphatase"/>
</dbReference>
<dbReference type="Gene3D" id="2.60.40.1180">
    <property type="entry name" value="Golgi alpha-mannosidase II"/>
    <property type="match status" value="1"/>
</dbReference>
<comment type="similarity">
    <text evidence="3">Belongs to the glycosyl hydrolase 13 family.</text>
</comment>
<dbReference type="eggNOG" id="KOG1075">
    <property type="taxonomic scope" value="Eukaryota"/>
</dbReference>
<evidence type="ECO:0000256" key="3">
    <source>
        <dbReference type="ARBA" id="ARBA00008061"/>
    </source>
</evidence>
<dbReference type="SUPFAM" id="SSF56672">
    <property type="entry name" value="DNA/RNA polymerases"/>
    <property type="match status" value="1"/>
</dbReference>
<protein>
    <recommendedName>
        <fullName evidence="4">alpha-amylase</fullName>
        <ecNumber evidence="4">3.2.1.1</ecNumber>
    </recommendedName>
</protein>
<dbReference type="EC" id="3.2.1.1" evidence="4"/>
<dbReference type="InParanoid" id="E3LP73"/>
<dbReference type="GO" id="GO:0005975">
    <property type="term" value="P:carbohydrate metabolic process"/>
    <property type="evidence" value="ECO:0007669"/>
    <property type="project" value="InterPro"/>
</dbReference>
<keyword evidence="9" id="KW-1185">Reference proteome</keyword>
<evidence type="ECO:0000259" key="7">
    <source>
        <dbReference type="PROSITE" id="PS50878"/>
    </source>
</evidence>
<dbReference type="Pfam" id="PF14529">
    <property type="entry name" value="Exo_endo_phos_2"/>
    <property type="match status" value="1"/>
</dbReference>
<dbReference type="InterPro" id="IPR006047">
    <property type="entry name" value="GH13_cat_dom"/>
</dbReference>
<keyword evidence="5" id="KW-0479">Metal-binding</keyword>
<dbReference type="Gene3D" id="3.20.20.80">
    <property type="entry name" value="Glycosidases"/>
    <property type="match status" value="1"/>
</dbReference>
<keyword evidence="6" id="KW-0732">Signal</keyword>
<dbReference type="InterPro" id="IPR043502">
    <property type="entry name" value="DNA/RNA_pol_sf"/>
</dbReference>
<reference evidence="8" key="1">
    <citation type="submission" date="2007-07" db="EMBL/GenBank/DDBJ databases">
        <title>PCAP assembly of the Caenorhabditis remanei genome.</title>
        <authorList>
            <consortium name="The Caenorhabditis remanei Sequencing Consortium"/>
            <person name="Wilson R.K."/>
        </authorList>
    </citation>
    <scope>NUCLEOTIDE SEQUENCE [LARGE SCALE GENOMIC DNA]</scope>
    <source>
        <strain evidence="8">PB4641</strain>
    </source>
</reference>
<organism evidence="9">
    <name type="scientific">Caenorhabditis remanei</name>
    <name type="common">Caenorhabditis vulgaris</name>
    <dbReference type="NCBI Taxonomy" id="31234"/>
    <lineage>
        <taxon>Eukaryota</taxon>
        <taxon>Metazoa</taxon>
        <taxon>Ecdysozoa</taxon>
        <taxon>Nematoda</taxon>
        <taxon>Chromadorea</taxon>
        <taxon>Rhabditida</taxon>
        <taxon>Rhabditina</taxon>
        <taxon>Rhabditomorpha</taxon>
        <taxon>Rhabditoidea</taxon>
        <taxon>Rhabditidae</taxon>
        <taxon>Peloderinae</taxon>
        <taxon>Caenorhabditis</taxon>
    </lineage>
</organism>
<dbReference type="InterPro" id="IPR017853">
    <property type="entry name" value="GH"/>
</dbReference>
<gene>
    <name evidence="8" type="ORF">CRE_27542</name>
</gene>
<dbReference type="InterPro" id="IPR000477">
    <property type="entry name" value="RT_dom"/>
</dbReference>
<dbReference type="OrthoDB" id="550577at2759"/>
<dbReference type="EMBL" id="DS268412">
    <property type="protein sequence ID" value="EFP05539.1"/>
    <property type="molecule type" value="Genomic_DNA"/>
</dbReference>
<dbReference type="SUPFAM" id="SSF51011">
    <property type="entry name" value="Glycosyl hydrolase domain"/>
    <property type="match status" value="1"/>
</dbReference>
<dbReference type="SMART" id="SM00632">
    <property type="entry name" value="Aamy_C"/>
    <property type="match status" value="1"/>
</dbReference>
<name>E3LP73_CAERE</name>
<feature type="domain" description="Reverse transcriptase" evidence="7">
    <location>
        <begin position="847"/>
        <end position="1094"/>
    </location>
</feature>
<evidence type="ECO:0000256" key="1">
    <source>
        <dbReference type="ARBA" id="ARBA00000548"/>
    </source>
</evidence>
<evidence type="ECO:0000256" key="6">
    <source>
        <dbReference type="SAM" id="SignalP"/>
    </source>
</evidence>
<dbReference type="STRING" id="31234.E3LP73"/>
<dbReference type="HOGENOM" id="CLU_263289_0_0_1"/>
<evidence type="ECO:0000313" key="8">
    <source>
        <dbReference type="EMBL" id="EFP05539.1"/>
    </source>
</evidence>
<comment type="cofactor">
    <cofactor evidence="2">
        <name>Ca(2+)</name>
        <dbReference type="ChEBI" id="CHEBI:29108"/>
    </cofactor>
</comment>
<dbReference type="InterPro" id="IPR013780">
    <property type="entry name" value="Glyco_hydro_b"/>
</dbReference>
<evidence type="ECO:0000256" key="5">
    <source>
        <dbReference type="ARBA" id="ARBA00022723"/>
    </source>
</evidence>
<dbReference type="AlphaFoldDB" id="E3LP73"/>
<accession>E3LP73</accession>
<dbReference type="SUPFAM" id="SSF56219">
    <property type="entry name" value="DNase I-like"/>
    <property type="match status" value="1"/>
</dbReference>
<proteinExistence type="inferred from homology"/>
<dbReference type="GO" id="GO:0004556">
    <property type="term" value="F:alpha-amylase activity"/>
    <property type="evidence" value="ECO:0007669"/>
    <property type="project" value="UniProtKB-EC"/>
</dbReference>
<dbReference type="Proteomes" id="UP000008281">
    <property type="component" value="Unassembled WGS sequence"/>
</dbReference>